<comment type="caution">
    <text evidence="2">The sequence shown here is derived from an EMBL/GenBank/DDBJ whole genome shotgun (WGS) entry which is preliminary data.</text>
</comment>
<sequence>MKSFLYVHSPSGMMFVVATVASLRDLGVMCVESHTKHVRTCVAEHRSQKSEEERGLLHLPALGGRERGKSRTPAAVVANAISTFHCTLYLFLLYFAIKYCKKCFDCNIIIRNKYLIDTYDKLSQISSLLYYAHRANNVLIMYHEIIKIQHFRFMLNFNLPLLWTCISCSVLLGSNKFRIINITIIITIIHADMLSNVSNKKKFCYYSVKLSSKFIALKVDVCQMLE</sequence>
<protein>
    <submittedName>
        <fullName evidence="2">Uncharacterized protein</fullName>
    </submittedName>
</protein>
<evidence type="ECO:0000256" key="1">
    <source>
        <dbReference type="SAM" id="Phobius"/>
    </source>
</evidence>
<evidence type="ECO:0000313" key="2">
    <source>
        <dbReference type="EMBL" id="KAL0115524.1"/>
    </source>
</evidence>
<feature type="transmembrane region" description="Helical" evidence="1">
    <location>
        <begin position="179"/>
        <end position="197"/>
    </location>
</feature>
<keyword evidence="1" id="KW-0472">Membrane</keyword>
<gene>
    <name evidence="2" type="ORF">PUN28_010802</name>
</gene>
<feature type="transmembrane region" description="Helical" evidence="1">
    <location>
        <begin position="74"/>
        <end position="97"/>
    </location>
</feature>
<reference evidence="2 3" key="1">
    <citation type="submission" date="2023-03" db="EMBL/GenBank/DDBJ databases">
        <title>High recombination rates correlate with genetic variation in Cardiocondyla obscurior ants.</title>
        <authorList>
            <person name="Errbii M."/>
        </authorList>
    </citation>
    <scope>NUCLEOTIDE SEQUENCE [LARGE SCALE GENOMIC DNA]</scope>
    <source>
        <strain evidence="2">Alpha-2009</strain>
        <tissue evidence="2">Whole body</tissue>
    </source>
</reference>
<feature type="transmembrane region" description="Helical" evidence="1">
    <location>
        <begin position="153"/>
        <end position="173"/>
    </location>
</feature>
<keyword evidence="1" id="KW-0812">Transmembrane</keyword>
<dbReference type="EMBL" id="JADYXP020000010">
    <property type="protein sequence ID" value="KAL0115524.1"/>
    <property type="molecule type" value="Genomic_DNA"/>
</dbReference>
<accession>A0AAW2FHT6</accession>
<proteinExistence type="predicted"/>
<keyword evidence="1" id="KW-1133">Transmembrane helix</keyword>
<dbReference type="AlphaFoldDB" id="A0AAW2FHT6"/>
<evidence type="ECO:0000313" key="3">
    <source>
        <dbReference type="Proteomes" id="UP001430953"/>
    </source>
</evidence>
<organism evidence="2 3">
    <name type="scientific">Cardiocondyla obscurior</name>
    <dbReference type="NCBI Taxonomy" id="286306"/>
    <lineage>
        <taxon>Eukaryota</taxon>
        <taxon>Metazoa</taxon>
        <taxon>Ecdysozoa</taxon>
        <taxon>Arthropoda</taxon>
        <taxon>Hexapoda</taxon>
        <taxon>Insecta</taxon>
        <taxon>Pterygota</taxon>
        <taxon>Neoptera</taxon>
        <taxon>Endopterygota</taxon>
        <taxon>Hymenoptera</taxon>
        <taxon>Apocrita</taxon>
        <taxon>Aculeata</taxon>
        <taxon>Formicoidea</taxon>
        <taxon>Formicidae</taxon>
        <taxon>Myrmicinae</taxon>
        <taxon>Cardiocondyla</taxon>
    </lineage>
</organism>
<keyword evidence="3" id="KW-1185">Reference proteome</keyword>
<name>A0AAW2FHT6_9HYME</name>
<dbReference type="Proteomes" id="UP001430953">
    <property type="component" value="Unassembled WGS sequence"/>
</dbReference>